<sequence>MSIPTHRQLIAVAIRSPEEALPFPLDQIKQSLLDGVTVEALMSTLNQKGIRAWRESESDQGDVTAFWIQGGGEQAVLISCQYGDIPIH</sequence>
<proteinExistence type="predicted"/>
<dbReference type="STRING" id="1691903.A9B99_12055"/>
<evidence type="ECO:0000313" key="1">
    <source>
        <dbReference type="EMBL" id="OAT76171.1"/>
    </source>
</evidence>
<accession>A0A1B7L1J6</accession>
<dbReference type="EMBL" id="LYRP01000033">
    <property type="protein sequence ID" value="OAT76171.1"/>
    <property type="molecule type" value="Genomic_DNA"/>
</dbReference>
<keyword evidence="2" id="KW-1185">Reference proteome</keyword>
<evidence type="ECO:0000313" key="2">
    <source>
        <dbReference type="Proteomes" id="UP000078225"/>
    </source>
</evidence>
<organism evidence="1 2">
    <name type="scientific">Mangrovibacter phragmitis</name>
    <dbReference type="NCBI Taxonomy" id="1691903"/>
    <lineage>
        <taxon>Bacteria</taxon>
        <taxon>Pseudomonadati</taxon>
        <taxon>Pseudomonadota</taxon>
        <taxon>Gammaproteobacteria</taxon>
        <taxon>Enterobacterales</taxon>
        <taxon>Enterobacteriaceae</taxon>
        <taxon>Mangrovibacter</taxon>
    </lineage>
</organism>
<name>A0A1B7L1J6_9ENTR</name>
<comment type="caution">
    <text evidence="1">The sequence shown here is derived from an EMBL/GenBank/DDBJ whole genome shotgun (WGS) entry which is preliminary data.</text>
</comment>
<protein>
    <submittedName>
        <fullName evidence="1">Uncharacterized protein</fullName>
    </submittedName>
</protein>
<reference evidence="2" key="1">
    <citation type="submission" date="2016-05" db="EMBL/GenBank/DDBJ databases">
        <authorList>
            <person name="Behera P."/>
            <person name="Vaishampayan P."/>
            <person name="Singh N."/>
            <person name="Raina V."/>
            <person name="Suar M."/>
            <person name="Pattnaik A."/>
            <person name="Rastogi G."/>
        </authorList>
    </citation>
    <scope>NUCLEOTIDE SEQUENCE [LARGE SCALE GENOMIC DNA]</scope>
    <source>
        <strain evidence="2">MP23</strain>
    </source>
</reference>
<dbReference type="Proteomes" id="UP000078225">
    <property type="component" value="Unassembled WGS sequence"/>
</dbReference>
<gene>
    <name evidence="1" type="ORF">A9B99_12055</name>
</gene>
<dbReference type="OrthoDB" id="6589035at2"/>
<dbReference type="RefSeq" id="WP_051691374.1">
    <property type="nucleotide sequence ID" value="NZ_CP134782.1"/>
</dbReference>
<dbReference type="AlphaFoldDB" id="A0A1B7L1J6"/>